<name>A0A9P8P9W5_9ASCO</name>
<organism evidence="9 10">
    <name type="scientific">Ogataea philodendri</name>
    <dbReference type="NCBI Taxonomy" id="1378263"/>
    <lineage>
        <taxon>Eukaryota</taxon>
        <taxon>Fungi</taxon>
        <taxon>Dikarya</taxon>
        <taxon>Ascomycota</taxon>
        <taxon>Saccharomycotina</taxon>
        <taxon>Pichiomycetes</taxon>
        <taxon>Pichiales</taxon>
        <taxon>Pichiaceae</taxon>
        <taxon>Ogataea</taxon>
    </lineage>
</organism>
<keyword evidence="4 6" id="KW-0413">Isomerase</keyword>
<dbReference type="InterPro" id="IPR044609">
    <property type="entry name" value="FKBP2/11"/>
</dbReference>
<comment type="catalytic activity">
    <reaction evidence="1 6">
        <text>[protein]-peptidylproline (omega=180) = [protein]-peptidylproline (omega=0)</text>
        <dbReference type="Rhea" id="RHEA:16237"/>
        <dbReference type="Rhea" id="RHEA-COMP:10747"/>
        <dbReference type="Rhea" id="RHEA-COMP:10748"/>
        <dbReference type="ChEBI" id="CHEBI:83833"/>
        <dbReference type="ChEBI" id="CHEBI:83834"/>
        <dbReference type="EC" id="5.2.1.8"/>
    </reaction>
</comment>
<dbReference type="InterPro" id="IPR046357">
    <property type="entry name" value="PPIase_dom_sf"/>
</dbReference>
<evidence type="ECO:0000256" key="5">
    <source>
        <dbReference type="ARBA" id="ARBA00024206"/>
    </source>
</evidence>
<dbReference type="GeneID" id="70234995"/>
<evidence type="ECO:0000256" key="6">
    <source>
        <dbReference type="PROSITE-ProRule" id="PRU00277"/>
    </source>
</evidence>
<evidence type="ECO:0000313" key="10">
    <source>
        <dbReference type="Proteomes" id="UP000769157"/>
    </source>
</evidence>
<comment type="caution">
    <text evidence="9">The sequence shown here is derived from an EMBL/GenBank/DDBJ whole genome shotgun (WGS) entry which is preliminary data.</text>
</comment>
<evidence type="ECO:0000256" key="4">
    <source>
        <dbReference type="ARBA" id="ARBA00023235"/>
    </source>
</evidence>
<accession>A0A9P8P9W5</accession>
<dbReference type="RefSeq" id="XP_046062191.1">
    <property type="nucleotide sequence ID" value="XM_046203963.1"/>
</dbReference>
<reference evidence="9" key="1">
    <citation type="journal article" date="2021" name="Open Biol.">
        <title>Shared evolutionary footprints suggest mitochondrial oxidative damage underlies multiple complex I losses in fungi.</title>
        <authorList>
            <person name="Schikora-Tamarit M.A."/>
            <person name="Marcet-Houben M."/>
            <person name="Nosek J."/>
            <person name="Gabaldon T."/>
        </authorList>
    </citation>
    <scope>NUCLEOTIDE SEQUENCE</scope>
    <source>
        <strain evidence="9">CBS6075</strain>
    </source>
</reference>
<keyword evidence="3 6" id="KW-0697">Rotamase</keyword>
<dbReference type="InterPro" id="IPR001179">
    <property type="entry name" value="PPIase_FKBP_dom"/>
</dbReference>
<protein>
    <recommendedName>
        <fullName evidence="2 6">peptidylprolyl isomerase</fullName>
        <ecNumber evidence="2 6">5.2.1.8</ecNumber>
    </recommendedName>
</protein>
<reference evidence="9" key="2">
    <citation type="submission" date="2021-01" db="EMBL/GenBank/DDBJ databases">
        <authorList>
            <person name="Schikora-Tamarit M.A."/>
        </authorList>
    </citation>
    <scope>NUCLEOTIDE SEQUENCE</scope>
    <source>
        <strain evidence="9">CBS6075</strain>
    </source>
</reference>
<evidence type="ECO:0000256" key="1">
    <source>
        <dbReference type="ARBA" id="ARBA00000971"/>
    </source>
</evidence>
<keyword evidence="7" id="KW-0732">Signal</keyword>
<dbReference type="OrthoDB" id="1902587at2759"/>
<dbReference type="PANTHER" id="PTHR45779:SF7">
    <property type="entry name" value="PEPTIDYLPROLYL ISOMERASE"/>
    <property type="match status" value="1"/>
</dbReference>
<dbReference type="Pfam" id="PF00254">
    <property type="entry name" value="FKBP_C"/>
    <property type="match status" value="1"/>
</dbReference>
<comment type="similarity">
    <text evidence="5">Belongs to the FKBP-type PPIase family. FKBP2 subfamily.</text>
</comment>
<dbReference type="FunFam" id="3.10.50.40:FF:000006">
    <property type="entry name" value="Peptidyl-prolyl cis-trans isomerase"/>
    <property type="match status" value="1"/>
</dbReference>
<dbReference type="PROSITE" id="PS50059">
    <property type="entry name" value="FKBP_PPIASE"/>
    <property type="match status" value="1"/>
</dbReference>
<gene>
    <name evidence="9" type="ORF">OGAPHI_003028</name>
</gene>
<dbReference type="GO" id="GO:0003755">
    <property type="term" value="F:peptidyl-prolyl cis-trans isomerase activity"/>
    <property type="evidence" value="ECO:0007669"/>
    <property type="project" value="UniProtKB-KW"/>
</dbReference>
<dbReference type="PANTHER" id="PTHR45779">
    <property type="entry name" value="PEPTIDYLPROLYL ISOMERASE"/>
    <property type="match status" value="1"/>
</dbReference>
<dbReference type="EMBL" id="JAEUBE010000183">
    <property type="protein sequence ID" value="KAH3667379.1"/>
    <property type="molecule type" value="Genomic_DNA"/>
</dbReference>
<dbReference type="Gene3D" id="3.10.50.40">
    <property type="match status" value="1"/>
</dbReference>
<feature type="domain" description="PPIase FKBP-type" evidence="8">
    <location>
        <begin position="39"/>
        <end position="128"/>
    </location>
</feature>
<dbReference type="EC" id="5.2.1.8" evidence="2 6"/>
<dbReference type="Proteomes" id="UP000769157">
    <property type="component" value="Unassembled WGS sequence"/>
</dbReference>
<dbReference type="AlphaFoldDB" id="A0A9P8P9W5"/>
<sequence length="134" mass="14514">MNVKQLSILVLAVVAQAGVQIGVTHKVPEAECTQRTAKGDVVKMHYTGKLHETDEVFDSSLGRRQPLQFTLGVGQVIKGWDQGLMDMCVGEKRKLTIPPELAYGKRGAGGVIPPDATLVFDTELVEIVSAKDEL</sequence>
<evidence type="ECO:0000313" key="9">
    <source>
        <dbReference type="EMBL" id="KAH3667379.1"/>
    </source>
</evidence>
<dbReference type="SUPFAM" id="SSF54534">
    <property type="entry name" value="FKBP-like"/>
    <property type="match status" value="1"/>
</dbReference>
<dbReference type="GO" id="GO:0005783">
    <property type="term" value="C:endoplasmic reticulum"/>
    <property type="evidence" value="ECO:0007669"/>
    <property type="project" value="TreeGrafter"/>
</dbReference>
<feature type="signal peptide" evidence="7">
    <location>
        <begin position="1"/>
        <end position="17"/>
    </location>
</feature>
<evidence type="ECO:0000256" key="2">
    <source>
        <dbReference type="ARBA" id="ARBA00013194"/>
    </source>
</evidence>
<evidence type="ECO:0000259" key="8">
    <source>
        <dbReference type="PROSITE" id="PS50059"/>
    </source>
</evidence>
<feature type="chain" id="PRO_5040399870" description="peptidylprolyl isomerase" evidence="7">
    <location>
        <begin position="18"/>
        <end position="134"/>
    </location>
</feature>
<evidence type="ECO:0000256" key="7">
    <source>
        <dbReference type="SAM" id="SignalP"/>
    </source>
</evidence>
<evidence type="ECO:0000256" key="3">
    <source>
        <dbReference type="ARBA" id="ARBA00023110"/>
    </source>
</evidence>
<keyword evidence="10" id="KW-1185">Reference proteome</keyword>
<proteinExistence type="inferred from homology"/>